<proteinExistence type="predicted"/>
<dbReference type="KEGG" id="hli:HLI_16270"/>
<name>A0A410MG65_9BACI</name>
<evidence type="ECO:0000256" key="1">
    <source>
        <dbReference type="SAM" id="MobiDB-lite"/>
    </source>
</evidence>
<dbReference type="Pfam" id="PF03413">
    <property type="entry name" value="PepSY"/>
    <property type="match status" value="2"/>
</dbReference>
<evidence type="ECO:0000313" key="4">
    <source>
        <dbReference type="Proteomes" id="UP000287756"/>
    </source>
</evidence>
<dbReference type="OrthoDB" id="5361545at2"/>
<organism evidence="3 4">
    <name type="scientific">Halobacillus litoralis</name>
    <dbReference type="NCBI Taxonomy" id="45668"/>
    <lineage>
        <taxon>Bacteria</taxon>
        <taxon>Bacillati</taxon>
        <taxon>Bacillota</taxon>
        <taxon>Bacilli</taxon>
        <taxon>Bacillales</taxon>
        <taxon>Bacillaceae</taxon>
        <taxon>Halobacillus</taxon>
    </lineage>
</organism>
<feature type="domain" description="PepSY" evidence="2">
    <location>
        <begin position="118"/>
        <end position="172"/>
    </location>
</feature>
<dbReference type="EMBL" id="CP026118">
    <property type="protein sequence ID" value="QAS53646.1"/>
    <property type="molecule type" value="Genomic_DNA"/>
</dbReference>
<feature type="domain" description="PepSY" evidence="2">
    <location>
        <begin position="38"/>
        <end position="97"/>
    </location>
</feature>
<feature type="region of interest" description="Disordered" evidence="1">
    <location>
        <begin position="95"/>
        <end position="131"/>
    </location>
</feature>
<evidence type="ECO:0000259" key="2">
    <source>
        <dbReference type="Pfam" id="PF03413"/>
    </source>
</evidence>
<dbReference type="Gene3D" id="3.10.450.40">
    <property type="match status" value="2"/>
</dbReference>
<dbReference type="Proteomes" id="UP000287756">
    <property type="component" value="Chromosome"/>
</dbReference>
<protein>
    <recommendedName>
        <fullName evidence="2">PepSY domain-containing protein</fullName>
    </recommendedName>
</protein>
<dbReference type="AlphaFoldDB" id="A0A410MG65"/>
<dbReference type="InterPro" id="IPR025711">
    <property type="entry name" value="PepSY"/>
</dbReference>
<sequence length="176" mass="19508">MMKKKLMIAGITGVVTLGGAFGVSAVAGDNQWKSEEVKVSQKEAESIATDEVKKLTINKVEKDNDDNQYYYEIDGKTEDGKEVEVDVDAITGEVIKVDRDEEEKSDDDSDQQAAENLKVPKEEAEKIAKEKSAGEIVEVEVDDGNYEIELKDDTHEYDVTVNGQTGEVIESEKEKE</sequence>
<evidence type="ECO:0000313" key="3">
    <source>
        <dbReference type="EMBL" id="QAS53646.1"/>
    </source>
</evidence>
<dbReference type="SUPFAM" id="SSF160574">
    <property type="entry name" value="BT0923-like"/>
    <property type="match status" value="1"/>
</dbReference>
<feature type="compositionally biased region" description="Acidic residues" evidence="1">
    <location>
        <begin position="100"/>
        <end position="110"/>
    </location>
</feature>
<accession>A0A410MG65</accession>
<feature type="compositionally biased region" description="Basic and acidic residues" evidence="1">
    <location>
        <begin position="118"/>
        <end position="131"/>
    </location>
</feature>
<reference evidence="3 4" key="1">
    <citation type="submission" date="2018-01" db="EMBL/GenBank/DDBJ databases">
        <title>The whole genome sequencing and assembly of Halobacillus litoralis ERB031 strain.</title>
        <authorList>
            <person name="Lee S.-J."/>
            <person name="Park M.-K."/>
            <person name="Kim J.-Y."/>
            <person name="Lee Y.-J."/>
            <person name="Yi H."/>
            <person name="Bahn Y.-S."/>
            <person name="Kim J.F."/>
            <person name="Lee D.-W."/>
        </authorList>
    </citation>
    <scope>NUCLEOTIDE SEQUENCE [LARGE SCALE GENOMIC DNA]</scope>
    <source>
        <strain evidence="3 4">ERB 031</strain>
    </source>
</reference>
<gene>
    <name evidence="3" type="ORF">HLI_16270</name>
</gene>
<dbReference type="RefSeq" id="WP_128525913.1">
    <property type="nucleotide sequence ID" value="NZ_CP026118.1"/>
</dbReference>